<name>A0AA39RCK3_ACESA</name>
<sequence>MPMATATATTTRTTTTRTTTTWCFSFLSLFLIVILIVFLFSSPASTQLSQLRFNKTIAASKAYRMAATEVSSSSSSVCGDDCINHSILSIPPRQATQLSLPLLPPLSTFSPSAIALRWGRWGSVSGFVIFRVSVWLVRK</sequence>
<feature type="transmembrane region" description="Helical" evidence="1">
    <location>
        <begin position="21"/>
        <end position="41"/>
    </location>
</feature>
<evidence type="ECO:0000313" key="3">
    <source>
        <dbReference type="Proteomes" id="UP001168877"/>
    </source>
</evidence>
<evidence type="ECO:0000256" key="1">
    <source>
        <dbReference type="SAM" id="Phobius"/>
    </source>
</evidence>
<keyword evidence="1" id="KW-0472">Membrane</keyword>
<gene>
    <name evidence="2" type="ORF">LWI29_006250</name>
</gene>
<keyword evidence="3" id="KW-1185">Reference proteome</keyword>
<keyword evidence="1" id="KW-1133">Transmembrane helix</keyword>
<evidence type="ECO:0000313" key="2">
    <source>
        <dbReference type="EMBL" id="KAK0570769.1"/>
    </source>
</evidence>
<organism evidence="2 3">
    <name type="scientific">Acer saccharum</name>
    <name type="common">Sugar maple</name>
    <dbReference type="NCBI Taxonomy" id="4024"/>
    <lineage>
        <taxon>Eukaryota</taxon>
        <taxon>Viridiplantae</taxon>
        <taxon>Streptophyta</taxon>
        <taxon>Embryophyta</taxon>
        <taxon>Tracheophyta</taxon>
        <taxon>Spermatophyta</taxon>
        <taxon>Magnoliopsida</taxon>
        <taxon>eudicotyledons</taxon>
        <taxon>Gunneridae</taxon>
        <taxon>Pentapetalae</taxon>
        <taxon>rosids</taxon>
        <taxon>malvids</taxon>
        <taxon>Sapindales</taxon>
        <taxon>Sapindaceae</taxon>
        <taxon>Hippocastanoideae</taxon>
        <taxon>Acereae</taxon>
        <taxon>Acer</taxon>
    </lineage>
</organism>
<dbReference type="EMBL" id="JAUESC010000388">
    <property type="protein sequence ID" value="KAK0570769.1"/>
    <property type="molecule type" value="Genomic_DNA"/>
</dbReference>
<dbReference type="Proteomes" id="UP001168877">
    <property type="component" value="Unassembled WGS sequence"/>
</dbReference>
<proteinExistence type="predicted"/>
<reference evidence="2" key="1">
    <citation type="journal article" date="2022" name="Plant J.">
        <title>Strategies of tolerance reflected in two North American maple genomes.</title>
        <authorList>
            <person name="McEvoy S.L."/>
            <person name="Sezen U.U."/>
            <person name="Trouern-Trend A."/>
            <person name="McMahon S.M."/>
            <person name="Schaberg P.G."/>
            <person name="Yang J."/>
            <person name="Wegrzyn J.L."/>
            <person name="Swenson N.G."/>
        </authorList>
    </citation>
    <scope>NUCLEOTIDE SEQUENCE</scope>
    <source>
        <strain evidence="2">NS2018</strain>
    </source>
</reference>
<dbReference type="AlphaFoldDB" id="A0AA39RCK3"/>
<reference evidence="2" key="2">
    <citation type="submission" date="2023-06" db="EMBL/GenBank/DDBJ databases">
        <authorList>
            <person name="Swenson N.G."/>
            <person name="Wegrzyn J.L."/>
            <person name="Mcevoy S.L."/>
        </authorList>
    </citation>
    <scope>NUCLEOTIDE SEQUENCE</scope>
    <source>
        <strain evidence="2">NS2018</strain>
        <tissue evidence="2">Leaf</tissue>
    </source>
</reference>
<comment type="caution">
    <text evidence="2">The sequence shown here is derived from an EMBL/GenBank/DDBJ whole genome shotgun (WGS) entry which is preliminary data.</text>
</comment>
<accession>A0AA39RCK3</accession>
<keyword evidence="1" id="KW-0812">Transmembrane</keyword>
<protein>
    <submittedName>
        <fullName evidence="2">Uncharacterized protein</fullName>
    </submittedName>
</protein>